<dbReference type="Gene3D" id="3.40.1440.10">
    <property type="entry name" value="GIY-YIG endonuclease"/>
    <property type="match status" value="1"/>
</dbReference>
<dbReference type="InterPro" id="IPR050190">
    <property type="entry name" value="UPF0213_domain"/>
</dbReference>
<dbReference type="SMART" id="SM00465">
    <property type="entry name" value="GIYc"/>
    <property type="match status" value="1"/>
</dbReference>
<dbReference type="Proteomes" id="UP000240481">
    <property type="component" value="Unassembled WGS sequence"/>
</dbReference>
<feature type="domain" description="GIY-YIG" evidence="2">
    <location>
        <begin position="10"/>
        <end position="86"/>
    </location>
</feature>
<dbReference type="AlphaFoldDB" id="A0A0J8VF05"/>
<comment type="caution">
    <text evidence="3">The sequence shown here is derived from an EMBL/GenBank/DDBJ whole genome shotgun (WGS) entry which is preliminary data.</text>
</comment>
<comment type="similarity">
    <text evidence="1">Belongs to the UPF0213 family.</text>
</comment>
<keyword evidence="4" id="KW-1185">Reference proteome</keyword>
<dbReference type="Pfam" id="PF01541">
    <property type="entry name" value="GIY-YIG"/>
    <property type="match status" value="1"/>
</dbReference>
<accession>A0A0J8VF05</accession>
<dbReference type="PANTHER" id="PTHR34477:SF1">
    <property type="entry name" value="UPF0213 PROTEIN YHBQ"/>
    <property type="match status" value="1"/>
</dbReference>
<dbReference type="InterPro" id="IPR000305">
    <property type="entry name" value="GIY-YIG_endonuc"/>
</dbReference>
<protein>
    <submittedName>
        <fullName evidence="3">GIY-YIG nuclease family protein</fullName>
    </submittedName>
</protein>
<evidence type="ECO:0000313" key="4">
    <source>
        <dbReference type="Proteomes" id="UP000240481"/>
    </source>
</evidence>
<dbReference type="RefSeq" id="WP_048897959.1">
    <property type="nucleotide sequence ID" value="NZ_AP024853.1"/>
</dbReference>
<dbReference type="PANTHER" id="PTHR34477">
    <property type="entry name" value="UPF0213 PROTEIN YHBQ"/>
    <property type="match status" value="1"/>
</dbReference>
<organism evidence="3 4">
    <name type="scientific">Photobacterium swingsii</name>
    <dbReference type="NCBI Taxonomy" id="680026"/>
    <lineage>
        <taxon>Bacteria</taxon>
        <taxon>Pseudomonadati</taxon>
        <taxon>Pseudomonadota</taxon>
        <taxon>Gammaproteobacteria</taxon>
        <taxon>Vibrionales</taxon>
        <taxon>Vibrionaceae</taxon>
        <taxon>Photobacterium</taxon>
    </lineage>
</organism>
<reference evidence="3 4" key="1">
    <citation type="submission" date="2018-01" db="EMBL/GenBank/DDBJ databases">
        <title>Whole genome sequencing of Histamine producing bacteria.</title>
        <authorList>
            <person name="Butler K."/>
        </authorList>
    </citation>
    <scope>NUCLEOTIDE SEQUENCE [LARGE SCALE GENOMIC DNA]</scope>
    <source>
        <strain evidence="3 4">DSM 24669</strain>
    </source>
</reference>
<dbReference type="OrthoDB" id="9797095at2"/>
<evidence type="ECO:0000313" key="3">
    <source>
        <dbReference type="EMBL" id="PSW25128.1"/>
    </source>
</evidence>
<evidence type="ECO:0000259" key="2">
    <source>
        <dbReference type="PROSITE" id="PS50164"/>
    </source>
</evidence>
<sequence>MATEEVADVKAWSVYLIRMRNNSLYCGVTIDVSRRFKQHQTGNQGAKALKGKGPLLLVWSQEVGDKRLAMQLEYRIKRLTKAKKEALIQGQWDVLSLAPNE</sequence>
<gene>
    <name evidence="3" type="ORF">C9I94_09005</name>
</gene>
<name>A0A0J8VF05_9GAMM</name>
<proteinExistence type="inferred from homology"/>
<dbReference type="PROSITE" id="PS50164">
    <property type="entry name" value="GIY_YIG"/>
    <property type="match status" value="1"/>
</dbReference>
<evidence type="ECO:0000256" key="1">
    <source>
        <dbReference type="ARBA" id="ARBA00007435"/>
    </source>
</evidence>
<dbReference type="STRING" id="680026.AB733_05370"/>
<dbReference type="SUPFAM" id="SSF82771">
    <property type="entry name" value="GIY-YIG endonuclease"/>
    <property type="match status" value="1"/>
</dbReference>
<dbReference type="InterPro" id="IPR035901">
    <property type="entry name" value="GIY-YIG_endonuc_sf"/>
</dbReference>
<dbReference type="EMBL" id="PYLZ01000004">
    <property type="protein sequence ID" value="PSW25128.1"/>
    <property type="molecule type" value="Genomic_DNA"/>
</dbReference>
<dbReference type="CDD" id="cd10456">
    <property type="entry name" value="GIY-YIG_UPF0213"/>
    <property type="match status" value="1"/>
</dbReference>